<feature type="coiled-coil region" evidence="1">
    <location>
        <begin position="86"/>
        <end position="113"/>
    </location>
</feature>
<evidence type="ECO:0000313" key="3">
    <source>
        <dbReference type="Proteomes" id="UP001186452"/>
    </source>
</evidence>
<dbReference type="RefSeq" id="WP_317521210.1">
    <property type="nucleotide sequence ID" value="NZ_JAWJZI010000002.1"/>
</dbReference>
<dbReference type="Proteomes" id="UP001186452">
    <property type="component" value="Unassembled WGS sequence"/>
</dbReference>
<keyword evidence="3" id="KW-1185">Reference proteome</keyword>
<accession>A0ABU3ZEH0</accession>
<keyword evidence="1" id="KW-0175">Coiled coil</keyword>
<reference evidence="2 3" key="1">
    <citation type="submission" date="2023-10" db="EMBL/GenBank/DDBJ databases">
        <title>Marine bacteria isolated from horseshoe crab.</title>
        <authorList>
            <person name="Cheng T.H."/>
        </authorList>
    </citation>
    <scope>NUCLEOTIDE SEQUENCE [LARGE SCALE GENOMIC DNA]</scope>
    <source>
        <strain evidence="2 3">HSC6</strain>
    </source>
</reference>
<proteinExistence type="predicted"/>
<dbReference type="EMBL" id="JAWJZI010000002">
    <property type="protein sequence ID" value="MDV5168494.1"/>
    <property type="molecule type" value="Genomic_DNA"/>
</dbReference>
<organism evidence="2 3">
    <name type="scientific">Photobacterium rosenbergii</name>
    <dbReference type="NCBI Taxonomy" id="294936"/>
    <lineage>
        <taxon>Bacteria</taxon>
        <taxon>Pseudomonadati</taxon>
        <taxon>Pseudomonadota</taxon>
        <taxon>Gammaproteobacteria</taxon>
        <taxon>Vibrionales</taxon>
        <taxon>Vibrionaceae</taxon>
        <taxon>Photobacterium</taxon>
    </lineage>
</organism>
<gene>
    <name evidence="2" type="ORF">R2X38_05725</name>
</gene>
<evidence type="ECO:0000313" key="2">
    <source>
        <dbReference type="EMBL" id="MDV5168494.1"/>
    </source>
</evidence>
<evidence type="ECO:0000256" key="1">
    <source>
        <dbReference type="SAM" id="Coils"/>
    </source>
</evidence>
<name>A0ABU3ZEH0_9GAMM</name>
<protein>
    <submittedName>
        <fullName evidence="2">Uncharacterized protein</fullName>
    </submittedName>
</protein>
<comment type="caution">
    <text evidence="2">The sequence shown here is derived from an EMBL/GenBank/DDBJ whole genome shotgun (WGS) entry which is preliminary data.</text>
</comment>
<sequence>MAFDRSLTSACLKLVEQIKQLKLLREAKEGQLSELIIKQQTLKLQHKKCEQDTEAMITPSSCNTEENEASAFKALLRRSWQLKQAIDKRHTSVQRLELQISRLEKRIEAALIMKADVMKVLKKGEGNQKLQSGINLMLTKNQLLLGQYD</sequence>